<evidence type="ECO:0000313" key="3">
    <source>
        <dbReference type="Proteomes" id="UP000050864"/>
    </source>
</evidence>
<dbReference type="OrthoDB" id="5405751at2"/>
<evidence type="ECO:0000313" key="2">
    <source>
        <dbReference type="EMBL" id="KRG64800.1"/>
    </source>
</evidence>
<proteinExistence type="predicted"/>
<keyword evidence="1" id="KW-0812">Transmembrane</keyword>
<keyword evidence="3" id="KW-1185">Reference proteome</keyword>
<accession>A0A0R0C625</accession>
<evidence type="ECO:0008006" key="4">
    <source>
        <dbReference type="Google" id="ProtNLM"/>
    </source>
</evidence>
<evidence type="ECO:0000256" key="1">
    <source>
        <dbReference type="SAM" id="Phobius"/>
    </source>
</evidence>
<keyword evidence="1" id="KW-0472">Membrane</keyword>
<dbReference type="AlphaFoldDB" id="A0A0R0C625"/>
<gene>
    <name evidence="2" type="ORF">ABB26_07210</name>
</gene>
<dbReference type="RefSeq" id="WP_057632997.1">
    <property type="nucleotide sequence ID" value="NZ_LDJI01000012.1"/>
</dbReference>
<sequence>MTFLATIKGKLADRAAEGIAASLTVLLVWAAYQVAPAVLPAIEAVTSKKVLLALLVTSLVLNFVFVLVAFFSSKKAEFRIKYGIYWDREKNPHCPACKIPIGGYAEYSAGKGYYCKPCNKIFRLTDVAGKDIDPMQAVSEL</sequence>
<feature type="transmembrane region" description="Helical" evidence="1">
    <location>
        <begin position="20"/>
        <end position="39"/>
    </location>
</feature>
<feature type="transmembrane region" description="Helical" evidence="1">
    <location>
        <begin position="51"/>
        <end position="71"/>
    </location>
</feature>
<comment type="caution">
    <text evidence="2">The sequence shown here is derived from an EMBL/GenBank/DDBJ whole genome shotgun (WGS) entry which is preliminary data.</text>
</comment>
<protein>
    <recommendedName>
        <fullName evidence="4">Transmembrane protein</fullName>
    </recommendedName>
</protein>
<dbReference type="Proteomes" id="UP000050864">
    <property type="component" value="Unassembled WGS sequence"/>
</dbReference>
<keyword evidence="1" id="KW-1133">Transmembrane helix</keyword>
<organism evidence="2 3">
    <name type="scientific">Stenotrophomonas humi</name>
    <dbReference type="NCBI Taxonomy" id="405444"/>
    <lineage>
        <taxon>Bacteria</taxon>
        <taxon>Pseudomonadati</taxon>
        <taxon>Pseudomonadota</taxon>
        <taxon>Gammaproteobacteria</taxon>
        <taxon>Lysobacterales</taxon>
        <taxon>Lysobacteraceae</taxon>
        <taxon>Stenotrophomonas</taxon>
    </lineage>
</organism>
<reference evidence="2 3" key="1">
    <citation type="submission" date="2015-05" db="EMBL/GenBank/DDBJ databases">
        <title>Genome sequencing and analysis of members of genus Stenotrophomonas.</title>
        <authorList>
            <person name="Patil P.P."/>
            <person name="Midha S."/>
            <person name="Patil P.B."/>
        </authorList>
    </citation>
    <scope>NUCLEOTIDE SEQUENCE [LARGE SCALE GENOMIC DNA]</scope>
    <source>
        <strain evidence="2 3">DSM 18929</strain>
    </source>
</reference>
<name>A0A0R0C625_9GAMM</name>
<dbReference type="EMBL" id="LDJI01000012">
    <property type="protein sequence ID" value="KRG64800.1"/>
    <property type="molecule type" value="Genomic_DNA"/>
</dbReference>
<dbReference type="PATRIC" id="fig|405444.3.peg.450"/>